<protein>
    <submittedName>
        <fullName evidence="1">Uncharacterized protein</fullName>
    </submittedName>
</protein>
<dbReference type="EMBL" id="MNCJ02000330">
    <property type="protein sequence ID" value="KAF5764313.1"/>
    <property type="molecule type" value="Genomic_DNA"/>
</dbReference>
<organism evidence="1 2">
    <name type="scientific">Helianthus annuus</name>
    <name type="common">Common sunflower</name>
    <dbReference type="NCBI Taxonomy" id="4232"/>
    <lineage>
        <taxon>Eukaryota</taxon>
        <taxon>Viridiplantae</taxon>
        <taxon>Streptophyta</taxon>
        <taxon>Embryophyta</taxon>
        <taxon>Tracheophyta</taxon>
        <taxon>Spermatophyta</taxon>
        <taxon>Magnoliopsida</taxon>
        <taxon>eudicotyledons</taxon>
        <taxon>Gunneridae</taxon>
        <taxon>Pentapetalae</taxon>
        <taxon>asterids</taxon>
        <taxon>campanulids</taxon>
        <taxon>Asterales</taxon>
        <taxon>Asteraceae</taxon>
        <taxon>Asteroideae</taxon>
        <taxon>Heliantheae alliance</taxon>
        <taxon>Heliantheae</taxon>
        <taxon>Helianthus</taxon>
    </lineage>
</organism>
<reference evidence="1" key="1">
    <citation type="journal article" date="2017" name="Nature">
        <title>The sunflower genome provides insights into oil metabolism, flowering and Asterid evolution.</title>
        <authorList>
            <person name="Badouin H."/>
            <person name="Gouzy J."/>
            <person name="Grassa C.J."/>
            <person name="Murat F."/>
            <person name="Staton S.E."/>
            <person name="Cottret L."/>
            <person name="Lelandais-Briere C."/>
            <person name="Owens G.L."/>
            <person name="Carrere S."/>
            <person name="Mayjonade B."/>
            <person name="Legrand L."/>
            <person name="Gill N."/>
            <person name="Kane N.C."/>
            <person name="Bowers J.E."/>
            <person name="Hubner S."/>
            <person name="Bellec A."/>
            <person name="Berard A."/>
            <person name="Berges H."/>
            <person name="Blanchet N."/>
            <person name="Boniface M.C."/>
            <person name="Brunel D."/>
            <person name="Catrice O."/>
            <person name="Chaidir N."/>
            <person name="Claudel C."/>
            <person name="Donnadieu C."/>
            <person name="Faraut T."/>
            <person name="Fievet G."/>
            <person name="Helmstetter N."/>
            <person name="King M."/>
            <person name="Knapp S.J."/>
            <person name="Lai Z."/>
            <person name="Le Paslier M.C."/>
            <person name="Lippi Y."/>
            <person name="Lorenzon L."/>
            <person name="Mandel J.R."/>
            <person name="Marage G."/>
            <person name="Marchand G."/>
            <person name="Marquand E."/>
            <person name="Bret-Mestries E."/>
            <person name="Morien E."/>
            <person name="Nambeesan S."/>
            <person name="Nguyen T."/>
            <person name="Pegot-Espagnet P."/>
            <person name="Pouilly N."/>
            <person name="Raftis F."/>
            <person name="Sallet E."/>
            <person name="Schiex T."/>
            <person name="Thomas J."/>
            <person name="Vandecasteele C."/>
            <person name="Vares D."/>
            <person name="Vear F."/>
            <person name="Vautrin S."/>
            <person name="Crespi M."/>
            <person name="Mangin B."/>
            <person name="Burke J.M."/>
            <person name="Salse J."/>
            <person name="Munos S."/>
            <person name="Vincourt P."/>
            <person name="Rieseberg L.H."/>
            <person name="Langlade N.B."/>
        </authorList>
    </citation>
    <scope>NUCLEOTIDE SEQUENCE</scope>
    <source>
        <tissue evidence="1">Leaves</tissue>
    </source>
</reference>
<sequence>MLVDSCLSLDAYGACTRRRSLWDMDCYVPYLIFNPYEPIKLMF</sequence>
<keyword evidence="2" id="KW-1185">Reference proteome</keyword>
<dbReference type="AlphaFoldDB" id="A0A9K3E080"/>
<evidence type="ECO:0000313" key="1">
    <source>
        <dbReference type="EMBL" id="KAF5764313.1"/>
    </source>
</evidence>
<reference evidence="1" key="2">
    <citation type="submission" date="2020-06" db="EMBL/GenBank/DDBJ databases">
        <title>Helianthus annuus Genome sequencing and assembly Release 2.</title>
        <authorList>
            <person name="Gouzy J."/>
            <person name="Langlade N."/>
            <person name="Munos S."/>
        </authorList>
    </citation>
    <scope>NUCLEOTIDE SEQUENCE</scope>
    <source>
        <tissue evidence="1">Leaves</tissue>
    </source>
</reference>
<proteinExistence type="predicted"/>
<gene>
    <name evidence="1" type="ORF">HanXRQr2_Chr15g0690621</name>
</gene>
<dbReference type="Gramene" id="mRNA:HanXRQr2_Chr15g0690621">
    <property type="protein sequence ID" value="mRNA:HanXRQr2_Chr15g0690621"/>
    <property type="gene ID" value="HanXRQr2_Chr15g0690621"/>
</dbReference>
<dbReference type="Proteomes" id="UP000215914">
    <property type="component" value="Unassembled WGS sequence"/>
</dbReference>
<evidence type="ECO:0000313" key="2">
    <source>
        <dbReference type="Proteomes" id="UP000215914"/>
    </source>
</evidence>
<name>A0A9K3E080_HELAN</name>
<comment type="caution">
    <text evidence="1">The sequence shown here is derived from an EMBL/GenBank/DDBJ whole genome shotgun (WGS) entry which is preliminary data.</text>
</comment>
<accession>A0A9K3E080</accession>